<evidence type="ECO:0000313" key="2">
    <source>
        <dbReference type="Proteomes" id="UP000294914"/>
    </source>
</evidence>
<accession>A0A4R8IYA6</accession>
<dbReference type="InterPro" id="IPR016776">
    <property type="entry name" value="ApeP-like_dehydratase"/>
</dbReference>
<dbReference type="EMBL" id="SOQX01000002">
    <property type="protein sequence ID" value="TDY02917.1"/>
    <property type="molecule type" value="Genomic_DNA"/>
</dbReference>
<reference evidence="1 2" key="1">
    <citation type="submission" date="2019-03" db="EMBL/GenBank/DDBJ databases">
        <title>Genomic Encyclopedia of Type Strains, Phase IV (KMG-IV): sequencing the most valuable type-strain genomes for metagenomic binning, comparative biology and taxonomic classification.</title>
        <authorList>
            <person name="Goeker M."/>
        </authorList>
    </citation>
    <scope>NUCLEOTIDE SEQUENCE [LARGE SCALE GENOMIC DNA]</scope>
    <source>
        <strain evidence="1 2">DSM 16326</strain>
    </source>
</reference>
<protein>
    <submittedName>
        <fullName evidence="1">Putative hotdog family 3-hydroxylacyl-ACP dehydratase</fullName>
    </submittedName>
</protein>
<dbReference type="Proteomes" id="UP000294914">
    <property type="component" value="Unassembled WGS sequence"/>
</dbReference>
<organism evidence="1 2">
    <name type="scientific">Thiohalophilus thiocyanatoxydans</name>
    <dbReference type="NCBI Taxonomy" id="381308"/>
    <lineage>
        <taxon>Bacteria</taxon>
        <taxon>Pseudomonadati</taxon>
        <taxon>Pseudomonadota</taxon>
        <taxon>Gammaproteobacteria</taxon>
        <taxon>Thiohalomonadales</taxon>
        <taxon>Thiohalophilaceae</taxon>
        <taxon>Thiohalophilus</taxon>
    </lineage>
</organism>
<comment type="caution">
    <text evidence="1">The sequence shown here is derived from an EMBL/GenBank/DDBJ whole genome shotgun (WGS) entry which is preliminary data.</text>
</comment>
<dbReference type="OrthoDB" id="9800188at2"/>
<gene>
    <name evidence="1" type="ORF">EDC23_1301</name>
</gene>
<sequence>MSLIEQNEIRQRIPHAGDMCLIETVREWSQDAITCISSTHVDAKNPLRHKNQLPMSALIEYGAQAMAIHGSLVNEQQGEPQGGYLAGLKGVRLAEGDLSGIHDKLVIFANKIYSDGKNMIYDFSVSAGETELASGRATVFGGIVTGDQP</sequence>
<proteinExistence type="predicted"/>
<name>A0A4R8IYA6_9GAMM</name>
<dbReference type="RefSeq" id="WP_134082190.1">
    <property type="nucleotide sequence ID" value="NZ_SOQX01000002.1"/>
</dbReference>
<dbReference type="AlphaFoldDB" id="A0A4R8IYA6"/>
<evidence type="ECO:0000313" key="1">
    <source>
        <dbReference type="EMBL" id="TDY02917.1"/>
    </source>
</evidence>
<dbReference type="InterPro" id="IPR029069">
    <property type="entry name" value="HotDog_dom_sf"/>
</dbReference>
<keyword evidence="2" id="KW-1185">Reference proteome</keyword>
<dbReference type="SUPFAM" id="SSF54637">
    <property type="entry name" value="Thioesterase/thiol ester dehydrase-isomerase"/>
    <property type="match status" value="1"/>
</dbReference>
<dbReference type="Gene3D" id="3.10.129.10">
    <property type="entry name" value="Hotdog Thioesterase"/>
    <property type="match status" value="1"/>
</dbReference>
<dbReference type="Pfam" id="PF22817">
    <property type="entry name" value="ApeP-like"/>
    <property type="match status" value="1"/>
</dbReference>